<keyword evidence="1" id="KW-0472">Membrane</keyword>
<gene>
    <name evidence="2" type="ORF">RIF29_16739</name>
</gene>
<evidence type="ECO:0000313" key="3">
    <source>
        <dbReference type="Proteomes" id="UP001372338"/>
    </source>
</evidence>
<dbReference type="Proteomes" id="UP001372338">
    <property type="component" value="Unassembled WGS sequence"/>
</dbReference>
<keyword evidence="1" id="KW-0812">Transmembrane</keyword>
<dbReference type="AlphaFoldDB" id="A0AAN9IER1"/>
<proteinExistence type="predicted"/>
<protein>
    <recommendedName>
        <fullName evidence="4">Transmembrane protein</fullName>
    </recommendedName>
</protein>
<keyword evidence="1" id="KW-1133">Transmembrane helix</keyword>
<feature type="transmembrane region" description="Helical" evidence="1">
    <location>
        <begin position="28"/>
        <end position="48"/>
    </location>
</feature>
<name>A0AAN9IER1_CROPI</name>
<comment type="caution">
    <text evidence="2">The sequence shown here is derived from an EMBL/GenBank/DDBJ whole genome shotgun (WGS) entry which is preliminary data.</text>
</comment>
<organism evidence="2 3">
    <name type="scientific">Crotalaria pallida</name>
    <name type="common">Smooth rattlebox</name>
    <name type="synonym">Crotalaria striata</name>
    <dbReference type="NCBI Taxonomy" id="3830"/>
    <lineage>
        <taxon>Eukaryota</taxon>
        <taxon>Viridiplantae</taxon>
        <taxon>Streptophyta</taxon>
        <taxon>Embryophyta</taxon>
        <taxon>Tracheophyta</taxon>
        <taxon>Spermatophyta</taxon>
        <taxon>Magnoliopsida</taxon>
        <taxon>eudicotyledons</taxon>
        <taxon>Gunneridae</taxon>
        <taxon>Pentapetalae</taxon>
        <taxon>rosids</taxon>
        <taxon>fabids</taxon>
        <taxon>Fabales</taxon>
        <taxon>Fabaceae</taxon>
        <taxon>Papilionoideae</taxon>
        <taxon>50 kb inversion clade</taxon>
        <taxon>genistoids sensu lato</taxon>
        <taxon>core genistoids</taxon>
        <taxon>Crotalarieae</taxon>
        <taxon>Crotalaria</taxon>
    </lineage>
</organism>
<reference evidence="2 3" key="1">
    <citation type="submission" date="2024-01" db="EMBL/GenBank/DDBJ databases">
        <title>The genomes of 5 underutilized Papilionoideae crops provide insights into root nodulation and disease resistanc.</title>
        <authorList>
            <person name="Yuan L."/>
        </authorList>
    </citation>
    <scope>NUCLEOTIDE SEQUENCE [LARGE SCALE GENOMIC DNA]</scope>
    <source>
        <strain evidence="2">ZHUSHIDOU_FW_LH</strain>
        <tissue evidence="2">Leaf</tissue>
    </source>
</reference>
<evidence type="ECO:0000313" key="2">
    <source>
        <dbReference type="EMBL" id="KAK7275619.1"/>
    </source>
</evidence>
<sequence length="81" mass="9381">MWKEDNKKTEQSVRNTHTHSLSLSQLQFTRFLFAISFHFLSVFCYAPISRLSHSLTLSSTFLSHFQCSVVFSRLNFAGSVF</sequence>
<evidence type="ECO:0000256" key="1">
    <source>
        <dbReference type="SAM" id="Phobius"/>
    </source>
</evidence>
<keyword evidence="3" id="KW-1185">Reference proteome</keyword>
<accession>A0AAN9IER1</accession>
<dbReference type="EMBL" id="JAYWIO010000003">
    <property type="protein sequence ID" value="KAK7275619.1"/>
    <property type="molecule type" value="Genomic_DNA"/>
</dbReference>
<evidence type="ECO:0008006" key="4">
    <source>
        <dbReference type="Google" id="ProtNLM"/>
    </source>
</evidence>